<dbReference type="Pfam" id="PF13385">
    <property type="entry name" value="Laminin_G_3"/>
    <property type="match status" value="2"/>
</dbReference>
<dbReference type="InterPro" id="IPR013320">
    <property type="entry name" value="ConA-like_dom_sf"/>
</dbReference>
<dbReference type="PANTHER" id="PTHR47635">
    <property type="entry name" value="CUB DOMAIN-CONTAINING PROTEIN"/>
    <property type="match status" value="1"/>
</dbReference>
<dbReference type="Gene3D" id="2.60.120.200">
    <property type="match status" value="2"/>
</dbReference>
<gene>
    <name evidence="4" type="ORF">EYC98_20185</name>
</gene>
<dbReference type="RefSeq" id="WP_279247217.1">
    <property type="nucleotide sequence ID" value="NZ_SHNN01000005.1"/>
</dbReference>
<feature type="non-terminal residue" evidence="4">
    <location>
        <position position="2591"/>
    </location>
</feature>
<protein>
    <submittedName>
        <fullName evidence="4">DUF2341 domain-containing protein</fullName>
    </submittedName>
</protein>
<dbReference type="SUPFAM" id="SSF49899">
    <property type="entry name" value="Concanavalin A-like lectins/glucanases"/>
    <property type="match status" value="2"/>
</dbReference>
<keyword evidence="1" id="KW-0732">Signal</keyword>
<comment type="caution">
    <text evidence="4">The sequence shown here is derived from an EMBL/GenBank/DDBJ whole genome shotgun (WGS) entry which is preliminary data.</text>
</comment>
<dbReference type="Proteomes" id="UP001143362">
    <property type="component" value="Unassembled WGS sequence"/>
</dbReference>
<dbReference type="PANTHER" id="PTHR47635:SF2">
    <property type="entry name" value="LAMG-LIKE JELLYROLL FOLD DOMAIN-CONTAINING PROTEIN"/>
    <property type="match status" value="1"/>
</dbReference>
<evidence type="ECO:0000256" key="2">
    <source>
        <dbReference type="ARBA" id="ARBA00023157"/>
    </source>
</evidence>
<keyword evidence="2" id="KW-1015">Disulfide bond</keyword>
<evidence type="ECO:0000313" key="5">
    <source>
        <dbReference type="Proteomes" id="UP001143362"/>
    </source>
</evidence>
<organism evidence="4 5">
    <name type="scientific">Candidatus Litorirhabdus singularis</name>
    <dbReference type="NCBI Taxonomy" id="2518993"/>
    <lineage>
        <taxon>Bacteria</taxon>
        <taxon>Pseudomonadati</taxon>
        <taxon>Pseudomonadota</taxon>
        <taxon>Gammaproteobacteria</taxon>
        <taxon>Cellvibrionales</taxon>
        <taxon>Halieaceae</taxon>
        <taxon>Candidatus Litorirhabdus</taxon>
    </lineage>
</organism>
<dbReference type="EMBL" id="SHNN01000005">
    <property type="protein sequence ID" value="MCX2983187.1"/>
    <property type="molecule type" value="Genomic_DNA"/>
</dbReference>
<sequence>MKRKPVLNNENRFQLELLEPRLLFSADWGGVFAPDVNEDPDYNDGGIDSLPKVLPLAIAQQQAEPRHELVIVDTQTPDHELMLSDIYAQQSSGRTLDVLLLDSERDGIEQISEALAGYDSLDAIHIVSHAEDGAVQLGDGWLDAATLNAAGDAIGNWSHALDEGADLLFYGCDLAASDTGVSLLQSLAGMTGADVAASTDRTGASELGGDWIFEYVSGDVETELAFSSVLQARFDNVLAPNSNPYLVGLNASHNYTEGDGPLVLDSSLTIGDVELNALDGGNGNYAGLVVTLARAGGPNAEDVFGFNNGGGETVSGNELLRNGNRVGYWDTGVPGQLTMTFTDDNGSFVGSDHFSHYFERITYQNAGSLPTGGIAIEWTVTDGNTGSQGTGGVGSVTGSVSITTLGFNDAPTLGNAESVVTLIENTGGVALYAAVEVIDAELDSYDAGVGNYAGAQFSIARSGAPNAEDLFSFSDGNGISLVGNELHKAGSAIASFDTSVAGSLMITYTDANGQNPTAADVDAIQRQIIYDTANDMPQSSVLLDWSLTDGNAGTEQGNGGAGVTVGSTTVAIIPRNDAPVFNNLDDTPIYAEGGTRVLLDTDVSITDAETDTLNGGNGDYDRAVLTLARSGASNAEDVFGFVDGPGITLSGSNLIKNLKVIGTFDTTAPGQLTVTFTSANGEIATTADVTTVARQITYLNTSEAAATSVQIDWSMQDAVDNSWWHHDWSERVELTFDNLASFEDLEDFPVLLRLTGSDVDFDLIRNGGADIRFVDGDGTLLEYEIESWNDTTETATVWVRVPTIDQLSNTDSITMYFGNPSAGSVSVPANVWATDYVGVWHLGETVTDEQVGGVHVDSASGFNGTQHNNDDTLGQIGTGQAFDDKADVITVGDYDALTFTDGLNDKAFSMSAWISPEQDDGVIFGKLNGEYEYELFIENEDLAIALYDTAGDYIGIYTTDKLPLGSWQYVTATYDGSGAMAGLKLYIDGTELTGGELSAWSSGTYDGMSNTGEAARIGGYSEVDDQWDFDGEIDEVRVSNTVRSADWVEASWLSQRSGASFVSFGAVERSQDAGGIATGTGAITVTIATENDAPLLSGLDATPTYVEGLTPVILDSTVSIADIELDTLNNGDGDYSGASLTLSRAVTVSGDDVFSFVAGNDISQLGNDLLKNGNVIASFDVSTPGQLLLTFTNANGEIPTTADVNAIAGQIAYSNSSDVPPASVQVDWTFSDGNVLAQGSGGALQDSGSITVQITAQNDAPVFTSLDDNPTFRELPPPFVSFLVQFDVDVSISDPELDALNGGLGNYAGATLTIARDGGRNPDDYFFILTDNGITFDGANLNKGGSALASFDRSVPGQLTITFNTATTAEVNDVLRQTLYGNSNELAPASVDMELTFNDGNILAQGQGSDASTSGIVTVNIQNYNELPVFGGLDALPGFIEDTSAIVMDSNVSISDVELDVANNGNGDYNGASLKLVRAVAANSDDVFGFVDGNGITLDSGNLVKNGQVIASFDTSVAGELTITYTNGNGETPTTADATAIARQLTYSNSSDLPPAGVQIDWEFNDGVAPGWGFAGVSAVNGSVNIAITSINEDPTLNGLDATPTFIEDQAAVVLDSSLAIADPELDSLNGGSGDYNGATLTLVRDLAANPDDIFGFNAGSGISLIGSSLVKNGQSIASFDTSVAGQLSITYTNANGETPTTADINAIAQQLTYSNSSDLPPTHVHINWTFSDGNVTGQGVGGVLTANSSMTVALVGINETPGFTNLNATPTFSEGGVAVVLDPDVVLVDKELDGRNGGSGNYSGAVLSLVRTGGANAEDIFGFNNGNGISLVGSSLLKNGEVIASFDTSVAGRVDITFTRSNGEIPNTADAVAIARQITYSNSSEAPETSVSIDWTLDDGGAPAWMHQDWEERVEISLDNLASSEELNDFPVLIKLNGLDIDFDTIAANGADLRFTDVDGEVLSYEIDSWDDVAETGAVWVKVTHLEQNSDSNFIYMYHNNPDAADDQDAAQVWTDSLGVWHLDEDPGPGLADQILDSAGTANHGTAGASHGTDDSVGGNVGDAIKFDAIGDHIGVGATDLGSSFTIEAWIKPDSAHAGSMTIIANTPIGSDMNGFRFFFRGDAGNPDDGQLRFETGNTLTSNTGTSLAGVIDFDQWNHVAVEVDRDAGWVRIYHNGVDVTDSNTVLTGFSTNSDFDIGQMEGGGFDFSGSIDELRIANVARSADWIEASYLSQSSGFAFASLGSALSYTDFADNKSVTQANSVIIAGVNDQPGMVGLDASPNFTEDQPAIVMDSSVTITDLELDSLNGGNGDYTGASLTLARNITANPDDVFGFVDDNGISLSGSNLLKGGDIIASFDTSVAGELTITFTNPTSAVATTADVNAIAQQLTYSNTNDQPPVSVQIDWDLSDGNVTDQGSGGPLGASGSITIGITSANENPTFSGLDGAPTFIEDQAAVILDSDVTIADPELDSLNGGNGDYTGASLTLARNLAANPEDVFGFATGNGISLSGGNLLKGGDIIASFDTSVAGELTITFASPATAVATTADVNAIAQQLTYSNTNDLPPASVQINWDLSDGNGTAQGTGGAL</sequence>
<evidence type="ECO:0000313" key="4">
    <source>
        <dbReference type="EMBL" id="MCX2983187.1"/>
    </source>
</evidence>
<name>A0ABT3TLH4_9GAMM</name>
<proteinExistence type="predicted"/>
<dbReference type="InterPro" id="IPR006558">
    <property type="entry name" value="LamG-like"/>
</dbReference>
<feature type="domain" description="LamG-like jellyroll fold" evidence="3">
    <location>
        <begin position="906"/>
        <end position="1046"/>
    </location>
</feature>
<feature type="domain" description="LamG-like jellyroll fold" evidence="3">
    <location>
        <begin position="2084"/>
        <end position="2226"/>
    </location>
</feature>
<dbReference type="InterPro" id="IPR025592">
    <property type="entry name" value="DUF4347"/>
</dbReference>
<dbReference type="InterPro" id="IPR053786">
    <property type="entry name" value="LEPRxLL_CS"/>
</dbReference>
<dbReference type="Pfam" id="PF10102">
    <property type="entry name" value="DUF2341"/>
    <property type="match status" value="2"/>
</dbReference>
<evidence type="ECO:0000259" key="3">
    <source>
        <dbReference type="SMART" id="SM00560"/>
    </source>
</evidence>
<reference evidence="4" key="1">
    <citation type="submission" date="2019-02" db="EMBL/GenBank/DDBJ databases">
        <authorList>
            <person name="Li S.-H."/>
        </authorList>
    </citation>
    <scope>NUCLEOTIDE SEQUENCE</scope>
    <source>
        <strain evidence="4">IMCC14734</strain>
    </source>
</reference>
<dbReference type="Pfam" id="PF14252">
    <property type="entry name" value="DUF4347"/>
    <property type="match status" value="1"/>
</dbReference>
<accession>A0ABT3TLH4</accession>
<dbReference type="NCBIfam" id="NF012209">
    <property type="entry name" value="LEPR-8K"/>
    <property type="match status" value="1"/>
</dbReference>
<keyword evidence="5" id="KW-1185">Reference proteome</keyword>
<evidence type="ECO:0000256" key="1">
    <source>
        <dbReference type="ARBA" id="ARBA00022729"/>
    </source>
</evidence>
<dbReference type="InterPro" id="IPR018765">
    <property type="entry name" value="DUF2341"/>
</dbReference>
<dbReference type="SMART" id="SM00560">
    <property type="entry name" value="LamGL"/>
    <property type="match status" value="2"/>
</dbReference>